<comment type="caution">
    <text evidence="1">The sequence shown here is derived from an EMBL/GenBank/DDBJ whole genome shotgun (WGS) entry which is preliminary data.</text>
</comment>
<sequence length="72" mass="8380">LTIDFDDAYVSDEEDYFAYSSVATTWSGKILHSGLDIYMEKKTIKEDEASPYYVAHEEVVIDTYNKEEDKEK</sequence>
<keyword evidence="2" id="KW-1185">Reference proteome</keyword>
<dbReference type="Proteomes" id="UP000823775">
    <property type="component" value="Unassembled WGS sequence"/>
</dbReference>
<accession>A0ABS8WYW4</accession>
<gene>
    <name evidence="1" type="ORF">HAX54_010121</name>
</gene>
<name>A0ABS8WYW4_DATST</name>
<evidence type="ECO:0000313" key="2">
    <source>
        <dbReference type="Proteomes" id="UP000823775"/>
    </source>
</evidence>
<protein>
    <submittedName>
        <fullName evidence="1">Uncharacterized protein</fullName>
    </submittedName>
</protein>
<proteinExistence type="predicted"/>
<reference evidence="1 2" key="1">
    <citation type="journal article" date="2021" name="BMC Genomics">
        <title>Datura genome reveals duplications of psychoactive alkaloid biosynthetic genes and high mutation rate following tissue culture.</title>
        <authorList>
            <person name="Rajewski A."/>
            <person name="Carter-House D."/>
            <person name="Stajich J."/>
            <person name="Litt A."/>
        </authorList>
    </citation>
    <scope>NUCLEOTIDE SEQUENCE [LARGE SCALE GENOMIC DNA]</scope>
    <source>
        <strain evidence="1">AR-01</strain>
    </source>
</reference>
<dbReference type="EMBL" id="JACEIK010015510">
    <property type="protein sequence ID" value="MCE3217031.1"/>
    <property type="molecule type" value="Genomic_DNA"/>
</dbReference>
<evidence type="ECO:0000313" key="1">
    <source>
        <dbReference type="EMBL" id="MCE3217031.1"/>
    </source>
</evidence>
<feature type="non-terminal residue" evidence="1">
    <location>
        <position position="1"/>
    </location>
</feature>
<organism evidence="1 2">
    <name type="scientific">Datura stramonium</name>
    <name type="common">Jimsonweed</name>
    <name type="synonym">Common thornapple</name>
    <dbReference type="NCBI Taxonomy" id="4076"/>
    <lineage>
        <taxon>Eukaryota</taxon>
        <taxon>Viridiplantae</taxon>
        <taxon>Streptophyta</taxon>
        <taxon>Embryophyta</taxon>
        <taxon>Tracheophyta</taxon>
        <taxon>Spermatophyta</taxon>
        <taxon>Magnoliopsida</taxon>
        <taxon>eudicotyledons</taxon>
        <taxon>Gunneridae</taxon>
        <taxon>Pentapetalae</taxon>
        <taxon>asterids</taxon>
        <taxon>lamiids</taxon>
        <taxon>Solanales</taxon>
        <taxon>Solanaceae</taxon>
        <taxon>Solanoideae</taxon>
        <taxon>Datureae</taxon>
        <taxon>Datura</taxon>
    </lineage>
</organism>